<gene>
    <name evidence="2" type="ORF">N7498_007179</name>
</gene>
<dbReference type="AlphaFoldDB" id="A0A9W9JKF1"/>
<name>A0A9W9JKF1_9EURO</name>
<dbReference type="PROSITE" id="PS51257">
    <property type="entry name" value="PROKAR_LIPOPROTEIN"/>
    <property type="match status" value="1"/>
</dbReference>
<sequence>MKSFAIAAVLASTVAALPTGTSTFSCIPASVAPTGFAPNIPFCSSTPTASPTAIPSASGLSSFASKLTGNTAGNTVGNAVHSVFSVTSGSKQMLVELEQSFAQKLTGLNLGSVTQSIGKVTDLADSPSQLNTNGLTSGVLTVATTDGKYALVQLTSEVDSLLSPLLSTLGGVTQVVGGLVASLEGLGGNLSNLGGLANLKRGPISDIMSITGENGNNILVKVEPTVFGILGDLPLGSLLGGSSSSESSPLGSVIGQVPVAGDLVQQATSLGADPTQLIGVLSQDGSSALLVKAEGTATGLLSTLGLSSLGQTVGSVVSSTSL</sequence>
<proteinExistence type="predicted"/>
<dbReference type="Proteomes" id="UP001150904">
    <property type="component" value="Unassembled WGS sequence"/>
</dbReference>
<protein>
    <submittedName>
        <fullName evidence="2">Uncharacterized protein</fullName>
    </submittedName>
</protein>
<evidence type="ECO:0000313" key="2">
    <source>
        <dbReference type="EMBL" id="KAJ5198062.1"/>
    </source>
</evidence>
<keyword evidence="1" id="KW-0732">Signal</keyword>
<reference evidence="2" key="1">
    <citation type="submission" date="2022-12" db="EMBL/GenBank/DDBJ databases">
        <authorList>
            <person name="Petersen C."/>
        </authorList>
    </citation>
    <scope>NUCLEOTIDE SEQUENCE</scope>
    <source>
        <strain evidence="2">IBT 15544</strain>
    </source>
</reference>
<dbReference type="RefSeq" id="XP_058306490.1">
    <property type="nucleotide sequence ID" value="XM_058454241.1"/>
</dbReference>
<evidence type="ECO:0000313" key="3">
    <source>
        <dbReference type="Proteomes" id="UP001150904"/>
    </source>
</evidence>
<accession>A0A9W9JKF1</accession>
<reference evidence="2" key="2">
    <citation type="journal article" date="2023" name="IMA Fungus">
        <title>Comparative genomic study of the Penicillium genus elucidates a diverse pangenome and 15 lateral gene transfer events.</title>
        <authorList>
            <person name="Petersen C."/>
            <person name="Sorensen T."/>
            <person name="Nielsen M.R."/>
            <person name="Sondergaard T.E."/>
            <person name="Sorensen J.L."/>
            <person name="Fitzpatrick D.A."/>
            <person name="Frisvad J.C."/>
            <person name="Nielsen K.L."/>
        </authorList>
    </citation>
    <scope>NUCLEOTIDE SEQUENCE</scope>
    <source>
        <strain evidence="2">IBT 15544</strain>
    </source>
</reference>
<dbReference type="OrthoDB" id="4367311at2759"/>
<keyword evidence="3" id="KW-1185">Reference proteome</keyword>
<organism evidence="2 3">
    <name type="scientific">Penicillium cinerascens</name>
    <dbReference type="NCBI Taxonomy" id="70096"/>
    <lineage>
        <taxon>Eukaryota</taxon>
        <taxon>Fungi</taxon>
        <taxon>Dikarya</taxon>
        <taxon>Ascomycota</taxon>
        <taxon>Pezizomycotina</taxon>
        <taxon>Eurotiomycetes</taxon>
        <taxon>Eurotiomycetidae</taxon>
        <taxon>Eurotiales</taxon>
        <taxon>Aspergillaceae</taxon>
        <taxon>Penicillium</taxon>
    </lineage>
</organism>
<feature type="chain" id="PRO_5040761405" evidence="1">
    <location>
        <begin position="17"/>
        <end position="322"/>
    </location>
</feature>
<dbReference type="GeneID" id="83181542"/>
<dbReference type="EMBL" id="JAPQKR010000014">
    <property type="protein sequence ID" value="KAJ5198062.1"/>
    <property type="molecule type" value="Genomic_DNA"/>
</dbReference>
<evidence type="ECO:0000256" key="1">
    <source>
        <dbReference type="SAM" id="SignalP"/>
    </source>
</evidence>
<comment type="caution">
    <text evidence="2">The sequence shown here is derived from an EMBL/GenBank/DDBJ whole genome shotgun (WGS) entry which is preliminary data.</text>
</comment>
<feature type="signal peptide" evidence="1">
    <location>
        <begin position="1"/>
        <end position="16"/>
    </location>
</feature>